<dbReference type="STRING" id="1068978.AMETH_4605"/>
<feature type="transmembrane region" description="Helical" evidence="8">
    <location>
        <begin position="198"/>
        <end position="222"/>
    </location>
</feature>
<keyword evidence="5 8" id="KW-0812">Transmembrane</keyword>
<protein>
    <recommendedName>
        <fullName evidence="8">Nickel/cobalt efflux system</fullName>
    </recommendedName>
</protein>
<feature type="transmembrane region" description="Helical" evidence="8">
    <location>
        <begin position="234"/>
        <end position="254"/>
    </location>
</feature>
<sequence>MEALATTFGAWTRSERARLGGIVSAIVTLHIAGWTLYLWQANGLGAASGFAGSGILAYALGMRHAFDADHIAAIDDTTRLMLLRGKRPMGVGFFFALGHSSVVLILAVVTALASTQLSRDGLEQVRSIGGVVSVVVAITFLFLVGVLNIVVLRGLVGLWRQYRAGRLDNGEIDVLLMNRGLMNRVFGRRARTLIRSSWHMAPVGFLFGLGLETASEVTLLALSASTAAQGQVPFLAMLSLPLLFAAGMSMLDTADSLLMSRAYSWAHSSPGRRLYYNVATTAATVVIGLFVASVYLAGALTEYVHVDVFSGYAALADHFEFLGYGIVVMFVVAWVSAALLWKFRYADR</sequence>
<dbReference type="PANTHER" id="PTHR31611:SF0">
    <property type="entry name" value="HIGH-AFFINITY NICKEL TRANSPORT PROTEIN NIC1"/>
    <property type="match status" value="1"/>
</dbReference>
<dbReference type="AlphaFoldDB" id="A0A076N423"/>
<feature type="transmembrane region" description="Helical" evidence="8">
    <location>
        <begin position="43"/>
        <end position="61"/>
    </location>
</feature>
<dbReference type="GO" id="GO:0005886">
    <property type="term" value="C:plasma membrane"/>
    <property type="evidence" value="ECO:0007669"/>
    <property type="project" value="UniProtKB-SubCell"/>
</dbReference>
<feature type="transmembrane region" description="Helical" evidence="8">
    <location>
        <begin position="89"/>
        <end position="112"/>
    </location>
</feature>
<comment type="subcellular location">
    <subcellularLocation>
        <location evidence="8">Cell membrane</location>
        <topology evidence="8">Multi-pass membrane protein</topology>
    </subcellularLocation>
    <subcellularLocation>
        <location evidence="1">Endomembrane system</location>
        <topology evidence="1">Multi-pass membrane protein</topology>
    </subcellularLocation>
</comment>
<feature type="transmembrane region" description="Helical" evidence="8">
    <location>
        <begin position="321"/>
        <end position="341"/>
    </location>
</feature>
<reference evidence="9 10" key="1">
    <citation type="submission" date="2014-07" db="EMBL/GenBank/DDBJ databases">
        <title>Whole Genome Sequence of the Amycolatopsis methanolica 239.</title>
        <authorList>
            <person name="Tang B."/>
        </authorList>
    </citation>
    <scope>NUCLEOTIDE SEQUENCE [LARGE SCALE GENOMIC DNA]</scope>
    <source>
        <strain evidence="9 10">239</strain>
    </source>
</reference>
<dbReference type="eggNOG" id="COG3376">
    <property type="taxonomic scope" value="Bacteria"/>
</dbReference>
<dbReference type="PANTHER" id="PTHR31611">
    <property type="entry name" value="HIGH-AFFINITY NICKEL TRANSPORT PROTEIN NIC1"/>
    <property type="match status" value="1"/>
</dbReference>
<feature type="transmembrane region" description="Helical" evidence="8">
    <location>
        <begin position="132"/>
        <end position="156"/>
    </location>
</feature>
<dbReference type="GO" id="GO:0012505">
    <property type="term" value="C:endomembrane system"/>
    <property type="evidence" value="ECO:0007669"/>
    <property type="project" value="UniProtKB-SubCell"/>
</dbReference>
<dbReference type="InterPro" id="IPR004688">
    <property type="entry name" value="Ni/Co_transpt"/>
</dbReference>
<comment type="similarity">
    <text evidence="2 8">Belongs to the NiCoT transporter (TC 2.A.52) family.</text>
</comment>
<evidence type="ECO:0000256" key="5">
    <source>
        <dbReference type="ARBA" id="ARBA00022692"/>
    </source>
</evidence>
<evidence type="ECO:0000256" key="4">
    <source>
        <dbReference type="ARBA" id="ARBA00022596"/>
    </source>
</evidence>
<keyword evidence="4" id="KW-0533">Nickel</keyword>
<keyword evidence="6 8" id="KW-1133">Transmembrane helix</keyword>
<evidence type="ECO:0000256" key="1">
    <source>
        <dbReference type="ARBA" id="ARBA00004127"/>
    </source>
</evidence>
<dbReference type="KEGG" id="amq:AMETH_4605"/>
<dbReference type="NCBIfam" id="TIGR00802">
    <property type="entry name" value="nico"/>
    <property type="match status" value="1"/>
</dbReference>
<dbReference type="PATRIC" id="fig|1068978.7.peg.4947"/>
<proteinExistence type="inferred from homology"/>
<accession>A0A076N423</accession>
<keyword evidence="10" id="KW-1185">Reference proteome</keyword>
<feature type="transmembrane region" description="Helical" evidence="8">
    <location>
        <begin position="274"/>
        <end position="301"/>
    </location>
</feature>
<gene>
    <name evidence="9" type="primary">nixA</name>
    <name evidence="9" type="ORF">AMETH_4605</name>
</gene>
<keyword evidence="7 8" id="KW-0472">Membrane</keyword>
<evidence type="ECO:0000256" key="6">
    <source>
        <dbReference type="ARBA" id="ARBA00022989"/>
    </source>
</evidence>
<organism evidence="9 10">
    <name type="scientific">Amycolatopsis methanolica 239</name>
    <dbReference type="NCBI Taxonomy" id="1068978"/>
    <lineage>
        <taxon>Bacteria</taxon>
        <taxon>Bacillati</taxon>
        <taxon>Actinomycetota</taxon>
        <taxon>Actinomycetes</taxon>
        <taxon>Pseudonocardiales</taxon>
        <taxon>Pseudonocardiaceae</taxon>
        <taxon>Amycolatopsis</taxon>
        <taxon>Amycolatopsis methanolica group</taxon>
    </lineage>
</organism>
<dbReference type="GO" id="GO:0015099">
    <property type="term" value="F:nickel cation transmembrane transporter activity"/>
    <property type="evidence" value="ECO:0007669"/>
    <property type="project" value="UniProtKB-UniRule"/>
</dbReference>
<evidence type="ECO:0000256" key="2">
    <source>
        <dbReference type="ARBA" id="ARBA00010892"/>
    </source>
</evidence>
<dbReference type="OrthoDB" id="9776706at2"/>
<evidence type="ECO:0000313" key="10">
    <source>
        <dbReference type="Proteomes" id="UP000062973"/>
    </source>
</evidence>
<dbReference type="EMBL" id="CP009110">
    <property type="protein sequence ID" value="AIJ24697.1"/>
    <property type="molecule type" value="Genomic_DNA"/>
</dbReference>
<dbReference type="Pfam" id="PF03824">
    <property type="entry name" value="NicO"/>
    <property type="match status" value="1"/>
</dbReference>
<name>A0A076N423_AMYME</name>
<keyword evidence="3 8" id="KW-0813">Transport</keyword>
<feature type="transmembrane region" description="Helical" evidence="8">
    <location>
        <begin position="19"/>
        <end position="37"/>
    </location>
</feature>
<dbReference type="HOGENOM" id="CLU_036094_2_0_11"/>
<evidence type="ECO:0000313" key="9">
    <source>
        <dbReference type="EMBL" id="AIJ24697.1"/>
    </source>
</evidence>
<evidence type="ECO:0000256" key="7">
    <source>
        <dbReference type="ARBA" id="ARBA00023136"/>
    </source>
</evidence>
<dbReference type="Proteomes" id="UP000062973">
    <property type="component" value="Chromosome"/>
</dbReference>
<dbReference type="RefSeq" id="WP_017983525.1">
    <property type="nucleotide sequence ID" value="NZ_AQUL01000001.1"/>
</dbReference>
<evidence type="ECO:0000256" key="3">
    <source>
        <dbReference type="ARBA" id="ARBA00022448"/>
    </source>
</evidence>
<dbReference type="InterPro" id="IPR011541">
    <property type="entry name" value="Ni/Co_transpt_high_affinity"/>
</dbReference>
<evidence type="ECO:0000256" key="8">
    <source>
        <dbReference type="RuleBase" id="RU362101"/>
    </source>
</evidence>